<evidence type="ECO:0000256" key="1">
    <source>
        <dbReference type="SAM" id="MobiDB-lite"/>
    </source>
</evidence>
<dbReference type="EMBL" id="UINC01001371">
    <property type="protein sequence ID" value="SUZ78899.1"/>
    <property type="molecule type" value="Genomic_DNA"/>
</dbReference>
<protein>
    <recommendedName>
        <fullName evidence="3">DUF1844 domain-containing protein</fullName>
    </recommendedName>
</protein>
<sequence>MHSQQRFGVELSTCKRGTVSSFWTPSGEHEVPTDSDETPTTNLSNEPGGESEIDPETTAAMEQQLREAQEQLLSVPASQIVANHIIGLFELAALHLRVDPPDLEEARLPIDAMGVLVEQLGDQLPEHQTLTAALHQIRLAYVEVQNQTQGNLDE</sequence>
<evidence type="ECO:0008006" key="3">
    <source>
        <dbReference type="Google" id="ProtNLM"/>
    </source>
</evidence>
<accession>A0A381QKF5</accession>
<organism evidence="2">
    <name type="scientific">marine metagenome</name>
    <dbReference type="NCBI Taxonomy" id="408172"/>
    <lineage>
        <taxon>unclassified sequences</taxon>
        <taxon>metagenomes</taxon>
        <taxon>ecological metagenomes</taxon>
    </lineage>
</organism>
<reference evidence="2" key="1">
    <citation type="submission" date="2018-05" db="EMBL/GenBank/DDBJ databases">
        <authorList>
            <person name="Lanie J.A."/>
            <person name="Ng W.-L."/>
            <person name="Kazmierczak K.M."/>
            <person name="Andrzejewski T.M."/>
            <person name="Davidsen T.M."/>
            <person name="Wayne K.J."/>
            <person name="Tettelin H."/>
            <person name="Glass J.I."/>
            <person name="Rusch D."/>
            <person name="Podicherti R."/>
            <person name="Tsui H.-C.T."/>
            <person name="Winkler M.E."/>
        </authorList>
    </citation>
    <scope>NUCLEOTIDE SEQUENCE</scope>
</reference>
<proteinExistence type="predicted"/>
<gene>
    <name evidence="2" type="ORF">METZ01_LOCUS31753</name>
</gene>
<dbReference type="AlphaFoldDB" id="A0A381QKF5"/>
<feature type="region of interest" description="Disordered" evidence="1">
    <location>
        <begin position="18"/>
        <end position="60"/>
    </location>
</feature>
<evidence type="ECO:0000313" key="2">
    <source>
        <dbReference type="EMBL" id="SUZ78899.1"/>
    </source>
</evidence>
<name>A0A381QKF5_9ZZZZ</name>